<dbReference type="InterPro" id="IPR017853">
    <property type="entry name" value="GH"/>
</dbReference>
<comment type="caution">
    <text evidence="10">The sequence shown here is derived from an EMBL/GenBank/DDBJ whole genome shotgun (WGS) entry which is preliminary data.</text>
</comment>
<gene>
    <name evidence="10" type="ORF">XsacCFBP4641_09095</name>
</gene>
<proteinExistence type="inferred from homology"/>
<keyword evidence="7" id="KW-0119">Carbohydrate metabolism</keyword>
<evidence type="ECO:0000256" key="6">
    <source>
        <dbReference type="ARBA" id="ARBA00022679"/>
    </source>
</evidence>
<dbReference type="GeneID" id="93880537"/>
<protein>
    <recommendedName>
        <fullName evidence="4">4-alpha-glucanotransferase</fullName>
        <ecNumber evidence="3">2.4.1.25</ecNumber>
    </recommendedName>
    <alternativeName>
        <fullName evidence="8">Amylomaltase</fullName>
    </alternativeName>
    <alternativeName>
        <fullName evidence="9">Disproportionating enzyme</fullName>
    </alternativeName>
</protein>
<reference evidence="10 11" key="1">
    <citation type="submission" date="2016-08" db="EMBL/GenBank/DDBJ databases">
        <authorList>
            <person name="Seilhamer J.J."/>
        </authorList>
    </citation>
    <scope>NUCLEOTIDE SEQUENCE [LARGE SCALE GENOMIC DNA]</scope>
    <source>
        <strain evidence="10 11">CFBP4641</strain>
    </source>
</reference>
<evidence type="ECO:0000256" key="9">
    <source>
        <dbReference type="ARBA" id="ARBA00031501"/>
    </source>
</evidence>
<dbReference type="OrthoDB" id="9763489at2"/>
<dbReference type="AlphaFoldDB" id="A0A2P5Z4J5"/>
<dbReference type="PANTHER" id="PTHR32438">
    <property type="entry name" value="4-ALPHA-GLUCANOTRANSFERASE DPE1, CHLOROPLASTIC/AMYLOPLASTIC"/>
    <property type="match status" value="1"/>
</dbReference>
<dbReference type="STRING" id="56458.SB85_16400"/>
<dbReference type="InterPro" id="IPR003385">
    <property type="entry name" value="Glyco_hydro_77"/>
</dbReference>
<dbReference type="Gene3D" id="3.20.20.80">
    <property type="entry name" value="Glycosidases"/>
    <property type="match status" value="2"/>
</dbReference>
<keyword evidence="6 10" id="KW-0808">Transferase</keyword>
<dbReference type="GO" id="GO:0005975">
    <property type="term" value="P:carbohydrate metabolic process"/>
    <property type="evidence" value="ECO:0007669"/>
    <property type="project" value="InterPro"/>
</dbReference>
<dbReference type="SUPFAM" id="SSF51445">
    <property type="entry name" value="(Trans)glycosidases"/>
    <property type="match status" value="1"/>
</dbReference>
<accession>A0A2P5Z4J5</accession>
<evidence type="ECO:0000256" key="2">
    <source>
        <dbReference type="ARBA" id="ARBA00005684"/>
    </source>
</evidence>
<evidence type="ECO:0000256" key="3">
    <source>
        <dbReference type="ARBA" id="ARBA00012560"/>
    </source>
</evidence>
<name>A0A2P5Z4J5_9XANT</name>
<evidence type="ECO:0000256" key="7">
    <source>
        <dbReference type="ARBA" id="ARBA00023277"/>
    </source>
</evidence>
<dbReference type="GO" id="GO:0004134">
    <property type="term" value="F:4-alpha-glucanotransferase activity"/>
    <property type="evidence" value="ECO:0007669"/>
    <property type="project" value="UniProtKB-EC"/>
</dbReference>
<comment type="similarity">
    <text evidence="2">Belongs to the disproportionating enzyme family.</text>
</comment>
<dbReference type="EMBL" id="MDEK01000007">
    <property type="protein sequence ID" value="PPU82806.1"/>
    <property type="molecule type" value="Genomic_DNA"/>
</dbReference>
<evidence type="ECO:0000256" key="8">
    <source>
        <dbReference type="ARBA" id="ARBA00031423"/>
    </source>
</evidence>
<evidence type="ECO:0000313" key="11">
    <source>
        <dbReference type="Proteomes" id="UP000247346"/>
    </source>
</evidence>
<dbReference type="PANTHER" id="PTHR32438:SF5">
    <property type="entry name" value="4-ALPHA-GLUCANOTRANSFERASE DPE1, CHLOROPLASTIC_AMYLOPLASTIC"/>
    <property type="match status" value="1"/>
</dbReference>
<evidence type="ECO:0000256" key="1">
    <source>
        <dbReference type="ARBA" id="ARBA00000439"/>
    </source>
</evidence>
<keyword evidence="5" id="KW-0328">Glycosyltransferase</keyword>
<evidence type="ECO:0000313" key="10">
    <source>
        <dbReference type="EMBL" id="PPU82806.1"/>
    </source>
</evidence>
<dbReference type="EC" id="2.4.1.25" evidence="3"/>
<comment type="catalytic activity">
    <reaction evidence="1">
        <text>Transfers a segment of a (1-&gt;4)-alpha-D-glucan to a new position in an acceptor, which may be glucose or a (1-&gt;4)-alpha-D-glucan.</text>
        <dbReference type="EC" id="2.4.1.25"/>
    </reaction>
</comment>
<dbReference type="Proteomes" id="UP000247346">
    <property type="component" value="Unassembled WGS sequence"/>
</dbReference>
<evidence type="ECO:0000256" key="4">
    <source>
        <dbReference type="ARBA" id="ARBA00020295"/>
    </source>
</evidence>
<dbReference type="Pfam" id="PF02446">
    <property type="entry name" value="Glyco_hydro_77"/>
    <property type="match status" value="2"/>
</dbReference>
<organism evidence="10 11">
    <name type="scientific">Xanthomonas sacchari</name>
    <dbReference type="NCBI Taxonomy" id="56458"/>
    <lineage>
        <taxon>Bacteria</taxon>
        <taxon>Pseudomonadati</taxon>
        <taxon>Pseudomonadota</taxon>
        <taxon>Gammaproteobacteria</taxon>
        <taxon>Lysobacterales</taxon>
        <taxon>Lysobacteraceae</taxon>
        <taxon>Xanthomonas</taxon>
    </lineage>
</organism>
<sequence>MTDNSLHTLADAAGLLVDWIDASDTPRTVANDTLRHVLGALDLDARDAAACRDSLRRLQADAALPPLLTADAGAPVEVGAAAGAAYRLDSEDGQTLHGHCDAQGRLVAPEAAGYWTLQHGDRRTTLAVAPPRCYGVADAIGATQPRRWGLSLQVYSALGGYDAGIGDAAGTAAWATRIAAAGGDAIALSPVHAARPVGAHYSPYSPSDRRFLDPLQAAPARVLGADAAQRALDAAGLAQTFAEAQARPLIDWPASAALKWQWLRQLHADFGQADAALHADLAAFERDGGSALHAHAAFAAQDFGDADPGLHRFAQWLAARSWADVQRQARADGMGIGLIADLAVGFDAQGAEAAAWPQAVLQGLELGAPPDAFNGDGQAWGICGYAPTALRASGFAPFIELLRAVMRDRGGVRIDHILGLLRLWVIPRGAPSSTGVYLRYPLHDLLRLLALESWRHRAIVIGEDLGVVPDGIRAELSRRGVMGIDVLLFTRDRNGAFLPPAQWRPDALATTTTHDLPTLRGWRRGEDIDWRRRLQLSDAAQQHADHQARTDDVARMDQAVAAALPPAEAADPELGALRFVAATPSPLALLPAEDALGLDQQPNLPGTVDGHPNWRRRLPAPDAAASAATLATRLDAFAQTRQTTATAAQGADACA</sequence>
<evidence type="ECO:0000256" key="5">
    <source>
        <dbReference type="ARBA" id="ARBA00022676"/>
    </source>
</evidence>
<dbReference type="RefSeq" id="WP_104609527.1">
    <property type="nucleotide sequence ID" value="NZ_CP132343.1"/>
</dbReference>